<proteinExistence type="predicted"/>
<accession>A0ABN8LVM6</accession>
<comment type="caution">
    <text evidence="1">The sequence shown here is derived from an EMBL/GenBank/DDBJ whole genome shotgun (WGS) entry which is preliminary data.</text>
</comment>
<keyword evidence="2" id="KW-1185">Reference proteome</keyword>
<dbReference type="EMBL" id="CALNXI010000124">
    <property type="protein sequence ID" value="CAH3019747.1"/>
    <property type="molecule type" value="Genomic_DNA"/>
</dbReference>
<reference evidence="1 2" key="1">
    <citation type="submission" date="2022-05" db="EMBL/GenBank/DDBJ databases">
        <authorList>
            <consortium name="Genoscope - CEA"/>
            <person name="William W."/>
        </authorList>
    </citation>
    <scope>NUCLEOTIDE SEQUENCE [LARGE SCALE GENOMIC DNA]</scope>
</reference>
<evidence type="ECO:0000313" key="2">
    <source>
        <dbReference type="Proteomes" id="UP001159427"/>
    </source>
</evidence>
<protein>
    <submittedName>
        <fullName evidence="1">Uncharacterized protein</fullName>
    </submittedName>
</protein>
<evidence type="ECO:0000313" key="1">
    <source>
        <dbReference type="EMBL" id="CAH3019747.1"/>
    </source>
</evidence>
<sequence length="85" mass="9291">MRFNCLPVTVHRKVEKHGECGGPKANLFDLTPRRLLNFQRFPCGPAPLAYCGAFARLAIPGVGHLQSLHCLGAWHLPTPGPCPSF</sequence>
<dbReference type="Proteomes" id="UP001159427">
    <property type="component" value="Unassembled WGS sequence"/>
</dbReference>
<name>A0ABN8LVM6_9CNID</name>
<gene>
    <name evidence="1" type="ORF">PEVE_00003952</name>
</gene>
<organism evidence="1 2">
    <name type="scientific">Porites evermanni</name>
    <dbReference type="NCBI Taxonomy" id="104178"/>
    <lineage>
        <taxon>Eukaryota</taxon>
        <taxon>Metazoa</taxon>
        <taxon>Cnidaria</taxon>
        <taxon>Anthozoa</taxon>
        <taxon>Hexacorallia</taxon>
        <taxon>Scleractinia</taxon>
        <taxon>Fungiina</taxon>
        <taxon>Poritidae</taxon>
        <taxon>Porites</taxon>
    </lineage>
</organism>